<sequence>MSNMGEPPELRINGIFGFFTDSWDLGVLLIYACCKVYPDGQNTEELLKFFRDNNKSYYYDQQFTPILKEKLLQTDYEKRLWGKELPKAADDAQLIKCFGKTKFEVLKINLHY</sequence>
<dbReference type="InterPro" id="IPR011009">
    <property type="entry name" value="Kinase-like_dom_sf"/>
</dbReference>
<proteinExistence type="predicted"/>
<protein>
    <recommendedName>
        <fullName evidence="3">Protein kinase domain-containing protein</fullName>
    </recommendedName>
</protein>
<evidence type="ECO:0000313" key="1">
    <source>
        <dbReference type="EMBL" id="MES1920614.1"/>
    </source>
</evidence>
<reference evidence="1 2" key="1">
    <citation type="journal article" date="2024" name="BMC Biol.">
        <title>Comparative genomics of Ascetosporea gives new insight into the evolutionary basis for animal parasitism in Rhizaria.</title>
        <authorList>
            <person name="Hiltunen Thoren M."/>
            <person name="Onut-Brannstrom I."/>
            <person name="Alfjorden A."/>
            <person name="Peckova H."/>
            <person name="Swords F."/>
            <person name="Hooper C."/>
            <person name="Holzer A.S."/>
            <person name="Bass D."/>
            <person name="Burki F."/>
        </authorList>
    </citation>
    <scope>NUCLEOTIDE SEQUENCE [LARGE SCALE GENOMIC DNA]</scope>
    <source>
        <strain evidence="1">20-A016</strain>
    </source>
</reference>
<keyword evidence="2" id="KW-1185">Reference proteome</keyword>
<name>A0ABV2ALT1_9EUKA</name>
<dbReference type="SUPFAM" id="SSF56112">
    <property type="entry name" value="Protein kinase-like (PK-like)"/>
    <property type="match status" value="1"/>
</dbReference>
<comment type="caution">
    <text evidence="1">The sequence shown here is derived from an EMBL/GenBank/DDBJ whole genome shotgun (WGS) entry which is preliminary data.</text>
</comment>
<evidence type="ECO:0000313" key="2">
    <source>
        <dbReference type="Proteomes" id="UP001439008"/>
    </source>
</evidence>
<dbReference type="Proteomes" id="UP001439008">
    <property type="component" value="Unassembled WGS sequence"/>
</dbReference>
<organism evidence="1 2">
    <name type="scientific">Bonamia ostreae</name>
    <dbReference type="NCBI Taxonomy" id="126728"/>
    <lineage>
        <taxon>Eukaryota</taxon>
        <taxon>Sar</taxon>
        <taxon>Rhizaria</taxon>
        <taxon>Endomyxa</taxon>
        <taxon>Ascetosporea</taxon>
        <taxon>Haplosporida</taxon>
        <taxon>Bonamia</taxon>
    </lineage>
</organism>
<evidence type="ECO:0008006" key="3">
    <source>
        <dbReference type="Google" id="ProtNLM"/>
    </source>
</evidence>
<dbReference type="EMBL" id="JBDODL010000766">
    <property type="protein sequence ID" value="MES1920614.1"/>
    <property type="molecule type" value="Genomic_DNA"/>
</dbReference>
<gene>
    <name evidence="1" type="ORF">MHBO_002265</name>
</gene>
<accession>A0ABV2ALT1</accession>